<feature type="region of interest" description="Disordered" evidence="5">
    <location>
        <begin position="332"/>
        <end position="388"/>
    </location>
</feature>
<dbReference type="InterPro" id="IPR012879">
    <property type="entry name" value="CCDC47"/>
</dbReference>
<dbReference type="PANTHER" id="PTHR12883:SF0">
    <property type="entry name" value="PAT COMPLEX SUBUNIT CCDC47"/>
    <property type="match status" value="1"/>
</dbReference>
<dbReference type="AlphaFoldDB" id="A0A1J8QDK0"/>
<evidence type="ECO:0000313" key="7">
    <source>
        <dbReference type="EMBL" id="OJA19029.1"/>
    </source>
</evidence>
<evidence type="ECO:0000256" key="3">
    <source>
        <dbReference type="ARBA" id="ARBA00022989"/>
    </source>
</evidence>
<dbReference type="OrthoDB" id="10039147at2759"/>
<dbReference type="GO" id="GO:0032469">
    <property type="term" value="P:endoplasmic reticulum calcium ion homeostasis"/>
    <property type="evidence" value="ECO:0007669"/>
    <property type="project" value="InterPro"/>
</dbReference>
<keyword evidence="4 6" id="KW-0472">Membrane</keyword>
<name>A0A1J8QDK0_9AGAM</name>
<evidence type="ECO:0000313" key="8">
    <source>
        <dbReference type="Proteomes" id="UP000183567"/>
    </source>
</evidence>
<dbReference type="STRING" id="180088.A0A1J8QDK0"/>
<dbReference type="GO" id="GO:0005509">
    <property type="term" value="F:calcium ion binding"/>
    <property type="evidence" value="ECO:0007669"/>
    <property type="project" value="InterPro"/>
</dbReference>
<evidence type="ECO:0008006" key="9">
    <source>
        <dbReference type="Google" id="ProtNLM"/>
    </source>
</evidence>
<feature type="compositionally biased region" description="Basic and acidic residues" evidence="5">
    <location>
        <begin position="332"/>
        <end position="373"/>
    </location>
</feature>
<keyword evidence="2 6" id="KW-0812">Transmembrane</keyword>
<comment type="caution">
    <text evidence="7">The sequence shown here is derived from an EMBL/GenBank/DDBJ whole genome shotgun (WGS) entry which is preliminary data.</text>
</comment>
<dbReference type="Proteomes" id="UP000183567">
    <property type="component" value="Unassembled WGS sequence"/>
</dbReference>
<organism evidence="7 8">
    <name type="scientific">Rhizopogon vesiculosus</name>
    <dbReference type="NCBI Taxonomy" id="180088"/>
    <lineage>
        <taxon>Eukaryota</taxon>
        <taxon>Fungi</taxon>
        <taxon>Dikarya</taxon>
        <taxon>Basidiomycota</taxon>
        <taxon>Agaricomycotina</taxon>
        <taxon>Agaricomycetes</taxon>
        <taxon>Agaricomycetidae</taxon>
        <taxon>Boletales</taxon>
        <taxon>Suillineae</taxon>
        <taxon>Rhizopogonaceae</taxon>
        <taxon>Rhizopogon</taxon>
    </lineage>
</organism>
<dbReference type="GO" id="GO:0016020">
    <property type="term" value="C:membrane"/>
    <property type="evidence" value="ECO:0007669"/>
    <property type="project" value="UniProtKB-SubCell"/>
</dbReference>
<evidence type="ECO:0000256" key="4">
    <source>
        <dbReference type="ARBA" id="ARBA00023136"/>
    </source>
</evidence>
<dbReference type="PANTHER" id="PTHR12883">
    <property type="entry name" value="ADIPOCYTE-SPECIFIC PROTEIN 4-RELATED"/>
    <property type="match status" value="1"/>
</dbReference>
<comment type="subcellular location">
    <subcellularLocation>
        <location evidence="1">Membrane</location>
        <topology evidence="1">Single-pass membrane protein</topology>
    </subcellularLocation>
</comment>
<proteinExistence type="predicted"/>
<evidence type="ECO:0000256" key="6">
    <source>
        <dbReference type="SAM" id="Phobius"/>
    </source>
</evidence>
<keyword evidence="3 6" id="KW-1133">Transmembrane helix</keyword>
<dbReference type="Pfam" id="PF07946">
    <property type="entry name" value="CCDC47"/>
    <property type="match status" value="1"/>
</dbReference>
<protein>
    <recommendedName>
        <fullName evidence="9">DUF1682-domain-containing protein</fullName>
    </recommendedName>
</protein>
<feature type="compositionally biased region" description="Basic residues" evidence="5">
    <location>
        <begin position="374"/>
        <end position="388"/>
    </location>
</feature>
<feature type="transmembrane region" description="Helical" evidence="6">
    <location>
        <begin position="44"/>
        <end position="63"/>
    </location>
</feature>
<sequence>MSSLLLNVLGGLTPPLFVQPTDYHGLEFKWKFLVFRPALFQTQAYLLLGLLAYVAVAIYGKYLNSKRVNAWYRYFFFNPPHISLSFRYNAHLPLLQEQFSSPATASGLIADGYTDFFNFSTGRRAIASLHTVLSLRPRQDPLQLLYHFAWQMYDLRYNPYDQLVLDFKLDPEMAASVPDCVWATVVKDQLVTIKSERWDLTFTRTAEHAALPPTLSVMTEWADVTDNLFKATPTFSLTKLLSDPANLKYFKSLSVTDQPRERPAIPLAPAEREKHVVLCLAVPPADKAAETIPLVSAMFTFIDGLTKINLRPETRSKMKKLREDVDKEIREDAVKEKKEEVAEDKKVAKRKAEQERISRLSAADQKKILDRERKRAMKRSQGKVVRKA</sequence>
<dbReference type="GO" id="GO:0005783">
    <property type="term" value="C:endoplasmic reticulum"/>
    <property type="evidence" value="ECO:0007669"/>
    <property type="project" value="InterPro"/>
</dbReference>
<reference evidence="7 8" key="1">
    <citation type="submission" date="2016-03" db="EMBL/GenBank/DDBJ databases">
        <title>Comparative genomics of the ectomycorrhizal sister species Rhizopogon vinicolor and Rhizopogon vesiculosus (Basidiomycota: Boletales) reveals a divergence of the mating type B locus.</title>
        <authorList>
            <person name="Mujic A.B."/>
            <person name="Kuo A."/>
            <person name="Tritt A."/>
            <person name="Lipzen A."/>
            <person name="Chen C."/>
            <person name="Johnson J."/>
            <person name="Sharma A."/>
            <person name="Barry K."/>
            <person name="Grigoriev I.V."/>
            <person name="Spatafora J.W."/>
        </authorList>
    </citation>
    <scope>NUCLEOTIDE SEQUENCE [LARGE SCALE GENOMIC DNA]</scope>
    <source>
        <strain evidence="7 8">AM-OR11-056</strain>
    </source>
</reference>
<evidence type="ECO:0000256" key="1">
    <source>
        <dbReference type="ARBA" id="ARBA00004167"/>
    </source>
</evidence>
<evidence type="ECO:0000256" key="2">
    <source>
        <dbReference type="ARBA" id="ARBA00022692"/>
    </source>
</evidence>
<accession>A0A1J8QDK0</accession>
<keyword evidence="8" id="KW-1185">Reference proteome</keyword>
<evidence type="ECO:0000256" key="5">
    <source>
        <dbReference type="SAM" id="MobiDB-lite"/>
    </source>
</evidence>
<dbReference type="EMBL" id="LVVM01001214">
    <property type="protein sequence ID" value="OJA19029.1"/>
    <property type="molecule type" value="Genomic_DNA"/>
</dbReference>
<gene>
    <name evidence="7" type="ORF">AZE42_00373</name>
</gene>